<dbReference type="RefSeq" id="WP_106725430.1">
    <property type="nucleotide sequence ID" value="NZ_PXYL01000009.1"/>
</dbReference>
<proteinExistence type="predicted"/>
<dbReference type="OrthoDB" id="8193702at2"/>
<evidence type="ECO:0000313" key="2">
    <source>
        <dbReference type="EMBL" id="PSJ58896.1"/>
    </source>
</evidence>
<name>A0A2P7S8S4_9HYPH</name>
<comment type="caution">
    <text evidence="2">The sequence shown here is derived from an EMBL/GenBank/DDBJ whole genome shotgun (WGS) entry which is preliminary data.</text>
</comment>
<dbReference type="InterPro" id="IPR016181">
    <property type="entry name" value="Acyl_CoA_acyltransferase"/>
</dbReference>
<dbReference type="Gene3D" id="3.40.630.30">
    <property type="match status" value="1"/>
</dbReference>
<dbReference type="Pfam" id="PF13480">
    <property type="entry name" value="Acetyltransf_6"/>
    <property type="match status" value="1"/>
</dbReference>
<dbReference type="SUPFAM" id="SSF55729">
    <property type="entry name" value="Acyl-CoA N-acyltransferases (Nat)"/>
    <property type="match status" value="1"/>
</dbReference>
<gene>
    <name evidence="2" type="ORF">C7I85_18230</name>
</gene>
<evidence type="ECO:0000259" key="1">
    <source>
        <dbReference type="Pfam" id="PF13480"/>
    </source>
</evidence>
<dbReference type="Proteomes" id="UP000240653">
    <property type="component" value="Unassembled WGS sequence"/>
</dbReference>
<accession>A0A2P7S8S4</accession>
<evidence type="ECO:0000313" key="3">
    <source>
        <dbReference type="Proteomes" id="UP000240653"/>
    </source>
</evidence>
<dbReference type="InterPro" id="IPR038740">
    <property type="entry name" value="BioF2-like_GNAT_dom"/>
</dbReference>
<organism evidence="2 3">
    <name type="scientific">Pseudaminobacter soli</name>
    <name type="common">ex Li et al. 2025</name>
    <dbReference type="NCBI Taxonomy" id="1295366"/>
    <lineage>
        <taxon>Bacteria</taxon>
        <taxon>Pseudomonadati</taxon>
        <taxon>Pseudomonadota</taxon>
        <taxon>Alphaproteobacteria</taxon>
        <taxon>Hyphomicrobiales</taxon>
        <taxon>Phyllobacteriaceae</taxon>
        <taxon>Pseudaminobacter</taxon>
    </lineage>
</organism>
<protein>
    <recommendedName>
        <fullName evidence="1">BioF2-like acetyltransferase domain-containing protein</fullName>
    </recommendedName>
</protein>
<reference evidence="2 3" key="1">
    <citation type="submission" date="2018-03" db="EMBL/GenBank/DDBJ databases">
        <title>The draft genome of Mesorhizobium soli JCM 19897.</title>
        <authorList>
            <person name="Li L."/>
            <person name="Liu L."/>
            <person name="Liang L."/>
            <person name="Wang T."/>
            <person name="Zhang X."/>
        </authorList>
    </citation>
    <scope>NUCLEOTIDE SEQUENCE [LARGE SCALE GENOMIC DNA]</scope>
    <source>
        <strain evidence="2 3">JCM 19897</strain>
    </source>
</reference>
<sequence>MTSPLNSISSPAAQPLSRAQTAAPFEVETVATPSDIETEWRHLEAIGYGTIFQRYDWVDAYVRHVLEHEKAWPAIVLGKLHSRPAFILPLAISKVGPARMARWIGGNHSGYNFGLWSPEAVAVMSSMKRVEIEKMLARALGDADCAVLVRMPKIHDGVVQPLASLTSSPSPTEGYAFDLAGGFEAVLERTDGAGRRRGVRTKERRLAKVGTLQYGKSQDLAQAKAALDFFFEQKALRLAEQGKPNSFAEPGVLDFFRDLLERSQTMDEPLLEMTELSVDGKIRAARAAGIHRGRLNGYFMTFAKDELVSHSPGHVLLFRHIEECCERGITTYDLGVGYEEYKTHWCDIIQELDDAYAAFTPLGSAMIATIRLGQAVKARMRQNKFLWQHLKAARAYLLRRSTE</sequence>
<keyword evidence="3" id="KW-1185">Reference proteome</keyword>
<dbReference type="EMBL" id="PXYL01000009">
    <property type="protein sequence ID" value="PSJ58896.1"/>
    <property type="molecule type" value="Genomic_DNA"/>
</dbReference>
<feature type="domain" description="BioF2-like acetyltransferase" evidence="1">
    <location>
        <begin position="195"/>
        <end position="342"/>
    </location>
</feature>
<dbReference type="AlphaFoldDB" id="A0A2P7S8S4"/>